<sequence length="37" mass="4072">MGSAGSAIEKLKGLSVRCTGNNLQQVRFKQVYSDTQR</sequence>
<dbReference type="EMBL" id="LJPX01000182">
    <property type="protein sequence ID" value="KPW77217.1"/>
    <property type="molecule type" value="Genomic_DNA"/>
</dbReference>
<dbReference type="Proteomes" id="UP000281372">
    <property type="component" value="Unassembled WGS sequence"/>
</dbReference>
<name>A0A0P9LQ03_PSECA</name>
<dbReference type="Proteomes" id="UP000050564">
    <property type="component" value="Unassembled WGS sequence"/>
</dbReference>
<reference evidence="1 4" key="1">
    <citation type="submission" date="2015-09" db="EMBL/GenBank/DDBJ databases">
        <title>Genome announcement of multiple Pseudomonas syringae strains.</title>
        <authorList>
            <person name="Thakur S."/>
            <person name="Wang P.W."/>
            <person name="Gong Y."/>
            <person name="Weir B.S."/>
            <person name="Guttman D.S."/>
        </authorList>
    </citation>
    <scope>NUCLEOTIDE SEQUENCE [LARGE SCALE GENOMIC DNA]</scope>
    <source>
        <strain evidence="1 4">ICMP2823</strain>
    </source>
</reference>
<protein>
    <submittedName>
        <fullName evidence="1">Uncharacterized protein</fullName>
    </submittedName>
</protein>
<organism evidence="1 4">
    <name type="scientific">Pseudomonas cannabina</name>
    <dbReference type="NCBI Taxonomy" id="86840"/>
    <lineage>
        <taxon>Bacteria</taxon>
        <taxon>Pseudomonadati</taxon>
        <taxon>Pseudomonadota</taxon>
        <taxon>Gammaproteobacteria</taxon>
        <taxon>Pseudomonadales</taxon>
        <taxon>Pseudomonadaceae</taxon>
        <taxon>Pseudomonas</taxon>
    </lineage>
</organism>
<dbReference type="EMBL" id="RBOW01000251">
    <property type="protein sequence ID" value="RMN36785.1"/>
    <property type="molecule type" value="Genomic_DNA"/>
</dbReference>
<reference evidence="5 6" key="2">
    <citation type="submission" date="2018-08" db="EMBL/GenBank/DDBJ databases">
        <title>Recombination of ecologically and evolutionarily significant loci maintains genetic cohesion in the Pseudomonas syringae species complex.</title>
        <authorList>
            <person name="Dillon M."/>
            <person name="Thakur S."/>
            <person name="Almeida R.N.D."/>
            <person name="Weir B.S."/>
            <person name="Guttman D.S."/>
        </authorList>
    </citation>
    <scope>NUCLEOTIDE SEQUENCE [LARGE SCALE GENOMIC DNA]</scope>
    <source>
        <strain evidence="3 5">ICMP 15203</strain>
        <strain evidence="2 6">ICMP 2821</strain>
    </source>
</reference>
<gene>
    <name evidence="1" type="ORF">ALO81_102418</name>
    <name evidence="3" type="ORF">ALQ51_102347</name>
    <name evidence="2" type="ORF">ALQ64_102712</name>
</gene>
<accession>A0A0P9LQ03</accession>
<evidence type="ECO:0000313" key="3">
    <source>
        <dbReference type="EMBL" id="RMN98241.1"/>
    </source>
</evidence>
<comment type="caution">
    <text evidence="1">The sequence shown here is derived from an EMBL/GenBank/DDBJ whole genome shotgun (WGS) entry which is preliminary data.</text>
</comment>
<evidence type="ECO:0000313" key="6">
    <source>
        <dbReference type="Proteomes" id="UP000281372"/>
    </source>
</evidence>
<evidence type="ECO:0000313" key="5">
    <source>
        <dbReference type="Proteomes" id="UP000270524"/>
    </source>
</evidence>
<proteinExistence type="predicted"/>
<evidence type="ECO:0000313" key="4">
    <source>
        <dbReference type="Proteomes" id="UP000050564"/>
    </source>
</evidence>
<evidence type="ECO:0000313" key="1">
    <source>
        <dbReference type="EMBL" id="KPW77217.1"/>
    </source>
</evidence>
<dbReference type="AlphaFoldDB" id="A0A0P9LQ03"/>
<dbReference type="EMBL" id="RBPJ01000118">
    <property type="protein sequence ID" value="RMN98241.1"/>
    <property type="molecule type" value="Genomic_DNA"/>
</dbReference>
<dbReference type="Proteomes" id="UP000270524">
    <property type="component" value="Unassembled WGS sequence"/>
</dbReference>
<evidence type="ECO:0000313" key="2">
    <source>
        <dbReference type="EMBL" id="RMN36785.1"/>
    </source>
</evidence>